<sequence length="83" mass="9678">MVFTCDFCNKQIVETCTLYFGFDCMCCSNYCRSQVISINLQIDPTMNNPHTWFIHRLRARKTKQESLIPKTISLIDLLGQLKV</sequence>
<dbReference type="AlphaFoldDB" id="A0A6C0D5E0"/>
<dbReference type="EMBL" id="MN739871">
    <property type="protein sequence ID" value="QHT75424.1"/>
    <property type="molecule type" value="Genomic_DNA"/>
</dbReference>
<proteinExistence type="predicted"/>
<organism evidence="1">
    <name type="scientific">viral metagenome</name>
    <dbReference type="NCBI Taxonomy" id="1070528"/>
    <lineage>
        <taxon>unclassified sequences</taxon>
        <taxon>metagenomes</taxon>
        <taxon>organismal metagenomes</taxon>
    </lineage>
</organism>
<evidence type="ECO:0000313" key="2">
    <source>
        <dbReference type="EMBL" id="QHT75424.1"/>
    </source>
</evidence>
<protein>
    <submittedName>
        <fullName evidence="1">Uncharacterized protein</fullName>
    </submittedName>
</protein>
<name>A0A6C0D5E0_9ZZZZ</name>
<accession>A0A6C0D5E0</accession>
<evidence type="ECO:0000313" key="1">
    <source>
        <dbReference type="EMBL" id="QHT11572.1"/>
    </source>
</evidence>
<reference evidence="1" key="1">
    <citation type="journal article" date="2020" name="Nature">
        <title>Giant virus diversity and host interactions through global metagenomics.</title>
        <authorList>
            <person name="Schulz F."/>
            <person name="Roux S."/>
            <person name="Paez-Espino D."/>
            <person name="Jungbluth S."/>
            <person name="Walsh D.A."/>
            <person name="Denef V.J."/>
            <person name="McMahon K.D."/>
            <person name="Konstantinidis K.T."/>
            <person name="Eloe-Fadrosh E.A."/>
            <person name="Kyrpides N.C."/>
            <person name="Woyke T."/>
        </authorList>
    </citation>
    <scope>NUCLEOTIDE SEQUENCE</scope>
    <source>
        <strain evidence="1">GVMAG-M-3300023174-116</strain>
        <strain evidence="2">GVMAG-M-3300023179-63</strain>
    </source>
</reference>
<dbReference type="EMBL" id="MN739535">
    <property type="protein sequence ID" value="QHT11572.1"/>
    <property type="molecule type" value="Genomic_DNA"/>
</dbReference>